<reference evidence="2 3" key="1">
    <citation type="journal article" date="2025" name="Microbiol. Resour. Announc.">
        <title>Draft genome sequences for Neonectria magnoliae and Neonectria punicea, canker pathogens of Liriodendron tulipifera and Acer saccharum in West Virginia.</title>
        <authorList>
            <person name="Petronek H.M."/>
            <person name="Kasson M.T."/>
            <person name="Metheny A.M."/>
            <person name="Stauder C.M."/>
            <person name="Lovett B."/>
            <person name="Lynch S.C."/>
            <person name="Garnas J.R."/>
            <person name="Kasson L.R."/>
            <person name="Stajich J.E."/>
        </authorList>
    </citation>
    <scope>NUCLEOTIDE SEQUENCE [LARGE SCALE GENOMIC DNA]</scope>
    <source>
        <strain evidence="2 3">NRRL 64653</strain>
    </source>
</reference>
<keyword evidence="3" id="KW-1185">Reference proteome</keyword>
<protein>
    <submittedName>
        <fullName evidence="2">Uncharacterized protein</fullName>
    </submittedName>
</protein>
<feature type="region of interest" description="Disordered" evidence="1">
    <location>
        <begin position="147"/>
        <end position="167"/>
    </location>
</feature>
<evidence type="ECO:0000313" key="2">
    <source>
        <dbReference type="EMBL" id="KAK7415957.1"/>
    </source>
</evidence>
<dbReference type="Proteomes" id="UP001498476">
    <property type="component" value="Unassembled WGS sequence"/>
</dbReference>
<evidence type="ECO:0000313" key="3">
    <source>
        <dbReference type="Proteomes" id="UP001498476"/>
    </source>
</evidence>
<proteinExistence type="predicted"/>
<dbReference type="EMBL" id="JAZAVJ010000075">
    <property type="protein sequence ID" value="KAK7415957.1"/>
    <property type="molecule type" value="Genomic_DNA"/>
</dbReference>
<name>A0ABR1H4Q5_9HYPO</name>
<gene>
    <name evidence="2" type="ORF">QQX98_005530</name>
</gene>
<organism evidence="2 3">
    <name type="scientific">Neonectria punicea</name>
    <dbReference type="NCBI Taxonomy" id="979145"/>
    <lineage>
        <taxon>Eukaryota</taxon>
        <taxon>Fungi</taxon>
        <taxon>Dikarya</taxon>
        <taxon>Ascomycota</taxon>
        <taxon>Pezizomycotina</taxon>
        <taxon>Sordariomycetes</taxon>
        <taxon>Hypocreomycetidae</taxon>
        <taxon>Hypocreales</taxon>
        <taxon>Nectriaceae</taxon>
        <taxon>Neonectria</taxon>
    </lineage>
</organism>
<sequence>MIPAFDRKYLGAPAKVIDAGQPTWVEEMRVVRAIWAIQLVCEVRYLSANKAGMINWPGEDIDNFNEMDLLDLFPSYHRGFQDQEVHSAMEYLTTLEEATNDAYHRLPRPPPASPATRWTTAGPIPQKITWVLRGYVRDRKFHYLSPDSPVPADAKPRKAPKYSDDDDWGKTEPALKYESFGVKFFRSLTDNHAGPGESPIPGVKFDYFRPLGFAFWDRWRMHLLGLAPPPCVFNDNFHFFAWESVLPPEEVKSIKNVLREEWWKSIARYNAGLAASRARQR</sequence>
<evidence type="ECO:0000256" key="1">
    <source>
        <dbReference type="SAM" id="MobiDB-lite"/>
    </source>
</evidence>
<accession>A0ABR1H4Q5</accession>
<comment type="caution">
    <text evidence="2">The sequence shown here is derived from an EMBL/GenBank/DDBJ whole genome shotgun (WGS) entry which is preliminary data.</text>
</comment>